<protein>
    <submittedName>
        <fullName evidence="1">Uncharacterized protein</fullName>
    </submittedName>
</protein>
<keyword evidence="2" id="KW-1185">Reference proteome</keyword>
<dbReference type="AlphaFoldDB" id="A0A2K9LU81"/>
<evidence type="ECO:0000313" key="2">
    <source>
        <dbReference type="Proteomes" id="UP000234790"/>
    </source>
</evidence>
<sequence>MEKLNLNQKREIVGGKGITGALLSGIGSIAKGAADFLTNTVGAISTTVFTAMSLNKVDKLESKIGNSTFKTDNTTSNKINLEADYKTPNVVSLF</sequence>
<dbReference type="EMBL" id="CP025543">
    <property type="protein sequence ID" value="AUM62461.1"/>
    <property type="molecule type" value="Genomic_DNA"/>
</dbReference>
<dbReference type="OrthoDB" id="389806at2"/>
<accession>A0A2K9LU81</accession>
<reference evidence="1 2" key="1">
    <citation type="submission" date="2017-12" db="EMBL/GenBank/DDBJ databases">
        <title>Complete genome sequence of Spiroplasma monobiae MQ-1 (ATCC 33825).</title>
        <authorList>
            <person name="Tsai Y.-M."/>
            <person name="Lo W.-S."/>
            <person name="Wu P.-S."/>
            <person name="Cho S.-T."/>
            <person name="Kuo C.-H."/>
        </authorList>
    </citation>
    <scope>NUCLEOTIDE SEQUENCE [LARGE SCALE GENOMIC DNA]</scope>
    <source>
        <strain evidence="1 2">MQ-1</strain>
    </source>
</reference>
<evidence type="ECO:0000313" key="1">
    <source>
        <dbReference type="EMBL" id="AUM62461.1"/>
    </source>
</evidence>
<dbReference type="RefSeq" id="WP_101780512.1">
    <property type="nucleotide sequence ID" value="NZ_CP025543.1"/>
</dbReference>
<proteinExistence type="predicted"/>
<dbReference type="Proteomes" id="UP000234790">
    <property type="component" value="Chromosome"/>
</dbReference>
<gene>
    <name evidence="1" type="ORF">SMONO_v1c02100</name>
</gene>
<name>A0A2K9LU81_SPISQ</name>
<organism evidence="1 2">
    <name type="scientific">Spiroplasma monobiae MQ-1</name>
    <dbReference type="NCBI Taxonomy" id="1336748"/>
    <lineage>
        <taxon>Bacteria</taxon>
        <taxon>Bacillati</taxon>
        <taxon>Mycoplasmatota</taxon>
        <taxon>Mollicutes</taxon>
        <taxon>Entomoplasmatales</taxon>
        <taxon>Spiroplasmataceae</taxon>
        <taxon>Spiroplasma</taxon>
    </lineage>
</organism>
<dbReference type="KEGG" id="smoo:SMONO_v1c02100"/>